<evidence type="ECO:0008006" key="3">
    <source>
        <dbReference type="Google" id="ProtNLM"/>
    </source>
</evidence>
<dbReference type="Proteomes" id="UP001079657">
    <property type="component" value="Unassembled WGS sequence"/>
</dbReference>
<comment type="caution">
    <text evidence="1">The sequence shown here is derived from an EMBL/GenBank/DDBJ whole genome shotgun (WGS) entry which is preliminary data.</text>
</comment>
<organism evidence="1 2">
    <name type="scientific">Clostridium ganghwense</name>
    <dbReference type="NCBI Taxonomy" id="312089"/>
    <lineage>
        <taxon>Bacteria</taxon>
        <taxon>Bacillati</taxon>
        <taxon>Bacillota</taxon>
        <taxon>Clostridia</taxon>
        <taxon>Eubacteriales</taxon>
        <taxon>Clostridiaceae</taxon>
        <taxon>Clostridium</taxon>
    </lineage>
</organism>
<gene>
    <name evidence="1" type="ORF">OXH55_13440</name>
</gene>
<proteinExistence type="predicted"/>
<accession>A0ABT4CRF7</accession>
<evidence type="ECO:0000313" key="1">
    <source>
        <dbReference type="EMBL" id="MCY6371645.1"/>
    </source>
</evidence>
<evidence type="ECO:0000313" key="2">
    <source>
        <dbReference type="Proteomes" id="UP001079657"/>
    </source>
</evidence>
<dbReference type="EMBL" id="JAPQES010000005">
    <property type="protein sequence ID" value="MCY6371645.1"/>
    <property type="molecule type" value="Genomic_DNA"/>
</dbReference>
<reference evidence="1" key="1">
    <citation type="submission" date="2022-12" db="EMBL/GenBank/DDBJ databases">
        <authorList>
            <person name="Wang J."/>
        </authorList>
    </citation>
    <scope>NUCLEOTIDE SEQUENCE</scope>
    <source>
        <strain evidence="1">HY-42-06</strain>
    </source>
</reference>
<keyword evidence="2" id="KW-1185">Reference proteome</keyword>
<dbReference type="RefSeq" id="WP_268050520.1">
    <property type="nucleotide sequence ID" value="NZ_JAPQES010000005.1"/>
</dbReference>
<name>A0ABT4CRF7_9CLOT</name>
<sequence>MMATQTKQLEDKNLKVIKDQIEYEALMNKKFSQYSNSCTDQQLKSLCQELSGVHRSNFDNLKNYLDSHQ</sequence>
<protein>
    <recommendedName>
        <fullName evidence="3">Spore coat protein</fullName>
    </recommendedName>
</protein>